<dbReference type="AlphaFoldDB" id="A0AAU9ISU6"/>
<evidence type="ECO:0008006" key="4">
    <source>
        <dbReference type="Google" id="ProtNLM"/>
    </source>
</evidence>
<evidence type="ECO:0000256" key="1">
    <source>
        <dbReference type="SAM" id="SignalP"/>
    </source>
</evidence>
<accession>A0AAU9ISU6</accession>
<proteinExistence type="predicted"/>
<keyword evidence="3" id="KW-1185">Reference proteome</keyword>
<feature type="chain" id="PRO_5043739886" description="Dickkopf N-terminal cysteine-rich domain-containing protein" evidence="1">
    <location>
        <begin position="16"/>
        <end position="358"/>
    </location>
</feature>
<evidence type="ECO:0000313" key="2">
    <source>
        <dbReference type="EMBL" id="CAG9317554.1"/>
    </source>
</evidence>
<keyword evidence="1" id="KW-0732">Signal</keyword>
<evidence type="ECO:0000313" key="3">
    <source>
        <dbReference type="Proteomes" id="UP001162131"/>
    </source>
</evidence>
<protein>
    <recommendedName>
        <fullName evidence="4">Dickkopf N-terminal cysteine-rich domain-containing protein</fullName>
    </recommendedName>
</protein>
<sequence>MFISLLLFTAFLADGLRDENCEKIECADKKSENNVCFEAEVSSSCEGKNSCNDTSFFIYKPPKDMSCTWENFHTNEYLSGERAKPVQNIKFEYYHQDSRCECNPSDETVGCIKEANKTYCSAGYYCKNSESKELCIQASPYLGCKDDSQCPIGYGCNEKTCVELFSIGIGGSVSDPKFCRSIWVQNGVCDSVSVYTYSGTDKPGTKFSPIKNERKIFPDYDCDIGHWCIYSYSSKLEIFDIQKCRCGSASYKTNKGYCSHYATASFKHIEDIVSNNLRYKVSNCTGPYAHSGDLETLYRCGSIDSEKYENFTKEWNQLKFFSVFWGFKEIGYDSTHCPKEFGGSAYFTAFSVLFLLIV</sequence>
<gene>
    <name evidence="2" type="ORF">BSTOLATCC_MIC18799</name>
</gene>
<comment type="caution">
    <text evidence="2">The sequence shown here is derived from an EMBL/GenBank/DDBJ whole genome shotgun (WGS) entry which is preliminary data.</text>
</comment>
<organism evidence="2 3">
    <name type="scientific">Blepharisma stoltei</name>
    <dbReference type="NCBI Taxonomy" id="1481888"/>
    <lineage>
        <taxon>Eukaryota</taxon>
        <taxon>Sar</taxon>
        <taxon>Alveolata</taxon>
        <taxon>Ciliophora</taxon>
        <taxon>Postciliodesmatophora</taxon>
        <taxon>Heterotrichea</taxon>
        <taxon>Heterotrichida</taxon>
        <taxon>Blepharismidae</taxon>
        <taxon>Blepharisma</taxon>
    </lineage>
</organism>
<feature type="signal peptide" evidence="1">
    <location>
        <begin position="1"/>
        <end position="15"/>
    </location>
</feature>
<reference evidence="2" key="1">
    <citation type="submission" date="2021-09" db="EMBL/GenBank/DDBJ databases">
        <authorList>
            <consortium name="AG Swart"/>
            <person name="Singh M."/>
            <person name="Singh A."/>
            <person name="Seah K."/>
            <person name="Emmerich C."/>
        </authorList>
    </citation>
    <scope>NUCLEOTIDE SEQUENCE</scope>
    <source>
        <strain evidence="2">ATCC30299</strain>
    </source>
</reference>
<dbReference type="EMBL" id="CAJZBQ010000018">
    <property type="protein sequence ID" value="CAG9317554.1"/>
    <property type="molecule type" value="Genomic_DNA"/>
</dbReference>
<name>A0AAU9ISU6_9CILI</name>
<dbReference type="Proteomes" id="UP001162131">
    <property type="component" value="Unassembled WGS sequence"/>
</dbReference>